<feature type="compositionally biased region" description="Basic residues" evidence="1">
    <location>
        <begin position="1"/>
        <end position="10"/>
    </location>
</feature>
<evidence type="ECO:0000313" key="2">
    <source>
        <dbReference type="EMBL" id="SBQ58624.1"/>
    </source>
</evidence>
<reference evidence="2" key="2">
    <citation type="submission" date="2016-06" db="EMBL/GenBank/DDBJ databases">
        <title>The genome of a short-lived fish provides insights into sex chromosome evolution and the genetic control of aging.</title>
        <authorList>
            <person name="Reichwald K."/>
            <person name="Felder M."/>
            <person name="Petzold A."/>
            <person name="Koch P."/>
            <person name="Groth M."/>
            <person name="Platzer M."/>
        </authorList>
    </citation>
    <scope>NUCLEOTIDE SEQUENCE</scope>
    <source>
        <tissue evidence="2">Brain</tissue>
    </source>
</reference>
<accession>A0A1A8FKG8</accession>
<evidence type="ECO:0000256" key="1">
    <source>
        <dbReference type="SAM" id="MobiDB-lite"/>
    </source>
</evidence>
<name>A0A1A8FKG8_9TELE</name>
<protein>
    <submittedName>
        <fullName evidence="2">Uncharacterized protein</fullName>
    </submittedName>
</protein>
<sequence length="41" mass="4742">HKQSQVRRRSCNSSFHQGHHEDFVFDSGAAADRPLQLQRHA</sequence>
<feature type="non-terminal residue" evidence="2">
    <location>
        <position position="41"/>
    </location>
</feature>
<reference evidence="2" key="1">
    <citation type="submission" date="2016-05" db="EMBL/GenBank/DDBJ databases">
        <authorList>
            <person name="Lavstsen T."/>
            <person name="Jespersen J.S."/>
        </authorList>
    </citation>
    <scope>NUCLEOTIDE SEQUENCE</scope>
    <source>
        <tissue evidence="2">Brain</tissue>
    </source>
</reference>
<gene>
    <name evidence="2" type="primary">OLA.3321</name>
</gene>
<dbReference type="EMBL" id="HAEB01012097">
    <property type="protein sequence ID" value="SBQ58624.1"/>
    <property type="molecule type" value="Transcribed_RNA"/>
</dbReference>
<feature type="non-terminal residue" evidence="2">
    <location>
        <position position="1"/>
    </location>
</feature>
<feature type="region of interest" description="Disordered" evidence="1">
    <location>
        <begin position="1"/>
        <end position="41"/>
    </location>
</feature>
<proteinExistence type="predicted"/>
<organism evidence="2">
    <name type="scientific">Nothobranchius korthausae</name>
    <dbReference type="NCBI Taxonomy" id="1143690"/>
    <lineage>
        <taxon>Eukaryota</taxon>
        <taxon>Metazoa</taxon>
        <taxon>Chordata</taxon>
        <taxon>Craniata</taxon>
        <taxon>Vertebrata</taxon>
        <taxon>Euteleostomi</taxon>
        <taxon>Actinopterygii</taxon>
        <taxon>Neopterygii</taxon>
        <taxon>Teleostei</taxon>
        <taxon>Neoteleostei</taxon>
        <taxon>Acanthomorphata</taxon>
        <taxon>Ovalentaria</taxon>
        <taxon>Atherinomorphae</taxon>
        <taxon>Cyprinodontiformes</taxon>
        <taxon>Nothobranchiidae</taxon>
        <taxon>Nothobranchius</taxon>
    </lineage>
</organism>
<dbReference type="AlphaFoldDB" id="A0A1A8FKG8"/>